<reference evidence="2" key="1">
    <citation type="journal article" date="2019" name="Int. J. Syst. Evol. Microbiol.">
        <title>The Global Catalogue of Microorganisms (GCM) 10K type strain sequencing project: providing services to taxonomists for standard genome sequencing and annotation.</title>
        <authorList>
            <consortium name="The Broad Institute Genomics Platform"/>
            <consortium name="The Broad Institute Genome Sequencing Center for Infectious Disease"/>
            <person name="Wu L."/>
            <person name="Ma J."/>
        </authorList>
    </citation>
    <scope>NUCLEOTIDE SEQUENCE [LARGE SCALE GENOMIC DNA]</scope>
    <source>
        <strain evidence="2">CCM 7327</strain>
    </source>
</reference>
<dbReference type="Proteomes" id="UP000628109">
    <property type="component" value="Unassembled WGS sequence"/>
</dbReference>
<evidence type="ECO:0000313" key="2">
    <source>
        <dbReference type="Proteomes" id="UP000628109"/>
    </source>
</evidence>
<accession>A0ABQ1F6N7</accession>
<organism evidence="1 2">
    <name type="scientific">Sphingobium fuliginis (strain ATCC 27551)</name>
    <dbReference type="NCBI Taxonomy" id="336203"/>
    <lineage>
        <taxon>Bacteria</taxon>
        <taxon>Pseudomonadati</taxon>
        <taxon>Pseudomonadota</taxon>
        <taxon>Alphaproteobacteria</taxon>
        <taxon>Sphingomonadales</taxon>
        <taxon>Sphingomonadaceae</taxon>
        <taxon>Sphingobium</taxon>
    </lineage>
</organism>
<keyword evidence="2" id="KW-1185">Reference proteome</keyword>
<comment type="caution">
    <text evidence="1">The sequence shown here is derived from an EMBL/GenBank/DDBJ whole genome shotgun (WGS) entry which is preliminary data.</text>
</comment>
<evidence type="ECO:0000313" key="1">
    <source>
        <dbReference type="EMBL" id="GGA01629.1"/>
    </source>
</evidence>
<name>A0ABQ1F6N7_SPHSA</name>
<dbReference type="EMBL" id="BMDU01000009">
    <property type="protein sequence ID" value="GGA01629.1"/>
    <property type="molecule type" value="Genomic_DNA"/>
</dbReference>
<proteinExistence type="predicted"/>
<gene>
    <name evidence="1" type="ORF">GCM10019071_35320</name>
</gene>
<sequence length="144" mass="15785">MRQIIFVLEEEGFGALAGELLTEISLGREIEKEVYVENQSDKADLAETVITRVPIEETDQLRTAIDILRARLVLPVRAFVEAEKIANEIAGDGQVRIEFIDPEQRAATSPISTRDVGDTSVADALDALLMRLPNMIAPPQADGV</sequence>
<protein>
    <submittedName>
        <fullName evidence="1">Uncharacterized protein</fullName>
    </submittedName>
</protein>